<protein>
    <submittedName>
        <fullName evidence="4">Glycoside hydrolase family 130 protein</fullName>
    </submittedName>
</protein>
<keyword evidence="2" id="KW-0808">Transferase</keyword>
<evidence type="ECO:0000313" key="4">
    <source>
        <dbReference type="EMBL" id="MCU7549266.1"/>
    </source>
</evidence>
<evidence type="ECO:0000256" key="3">
    <source>
        <dbReference type="ARBA" id="ARBA00024356"/>
    </source>
</evidence>
<dbReference type="RefSeq" id="WP_279296710.1">
    <property type="nucleotide sequence ID" value="NZ_JAOTIF010000005.1"/>
</dbReference>
<comment type="caution">
    <text evidence="4">The sequence shown here is derived from an EMBL/GenBank/DDBJ whole genome shotgun (WGS) entry which is preliminary data.</text>
</comment>
<accession>A0A9X2XUG6</accession>
<sequence>MAIPVNRTNIRIHPDYKKVIARFFNTGNERSLLIINKVMQMDDKDAEIVLSNIFKEFSNRYRNIYDIFLKHFALVKDLLPLNEQHAISEKKLLIGAYFTMEYSIEAAALFNPSIVEDPDQGGAGAGQKKVIVSFRATGESHISSLVFKRGLLDENGMIHFEPSGKYISEGIVTQQKNDNKLAFEKLLTQMVLPEDIYPTILKQLQDPFSYKEIEKALKNALLKIESATEKNKIKYDILSMVNTSYEVHFPPESLLSERVIFPVTLTEKNGIEDARFVKFIEDDGSFTYIATYTAYDGSFILPHLITTRDFCDFKVAPLHGRAAINKNLALFPRKINGQYAMISRIDGINNYIMFSDDLYLWEEAILLQQPKLPWELVQIGNAGSPIETEKGWLVITHGVGPMRKYCLGASLFDLDDPTKELGRLNEPLLVPNEEERHGYVPNVVYSCGSIIHGDKLFIPYAVSDHASSFATVPLKELLEEIINSN</sequence>
<dbReference type="Gene3D" id="2.115.10.20">
    <property type="entry name" value="Glycosyl hydrolase domain, family 43"/>
    <property type="match status" value="1"/>
</dbReference>
<dbReference type="EMBL" id="JAOTIF010000005">
    <property type="protein sequence ID" value="MCU7549266.1"/>
    <property type="molecule type" value="Genomic_DNA"/>
</dbReference>
<organism evidence="4 5">
    <name type="scientific">Paraflavisolibacter caeni</name>
    <dbReference type="NCBI Taxonomy" id="2982496"/>
    <lineage>
        <taxon>Bacteria</taxon>
        <taxon>Pseudomonadati</taxon>
        <taxon>Bacteroidota</taxon>
        <taxon>Chitinophagia</taxon>
        <taxon>Chitinophagales</taxon>
        <taxon>Chitinophagaceae</taxon>
        <taxon>Paraflavisolibacter</taxon>
    </lineage>
</organism>
<dbReference type="InterPro" id="IPR007184">
    <property type="entry name" value="Mannoside_phosphorylase"/>
</dbReference>
<comment type="similarity">
    <text evidence="3">Belongs to the glycosyl hydrolase 130 family.</text>
</comment>
<keyword evidence="5" id="KW-1185">Reference proteome</keyword>
<reference evidence="4" key="1">
    <citation type="submission" date="2022-09" db="EMBL/GenBank/DDBJ databases">
        <authorList>
            <person name="Yuan C."/>
            <person name="Ke Z."/>
        </authorList>
    </citation>
    <scope>NUCLEOTIDE SEQUENCE</scope>
    <source>
        <strain evidence="4">LB-8</strain>
    </source>
</reference>
<dbReference type="SUPFAM" id="SSF75005">
    <property type="entry name" value="Arabinanase/levansucrase/invertase"/>
    <property type="match status" value="1"/>
</dbReference>
<dbReference type="InterPro" id="IPR023296">
    <property type="entry name" value="Glyco_hydro_beta-prop_sf"/>
</dbReference>
<keyword evidence="4" id="KW-0378">Hydrolase</keyword>
<dbReference type="CDD" id="cd18613">
    <property type="entry name" value="GH130"/>
    <property type="match status" value="1"/>
</dbReference>
<proteinExistence type="inferred from homology"/>
<dbReference type="PANTHER" id="PTHR34106:SF4">
    <property type="entry name" value="BLL5143 PROTEIN"/>
    <property type="match status" value="1"/>
</dbReference>
<keyword evidence="1" id="KW-0328">Glycosyltransferase</keyword>
<dbReference type="PANTHER" id="PTHR34106">
    <property type="entry name" value="GLYCOSIDASE"/>
    <property type="match status" value="1"/>
</dbReference>
<dbReference type="AlphaFoldDB" id="A0A9X2XUG6"/>
<dbReference type="Proteomes" id="UP001155483">
    <property type="component" value="Unassembled WGS sequence"/>
</dbReference>
<dbReference type="GO" id="GO:0016757">
    <property type="term" value="F:glycosyltransferase activity"/>
    <property type="evidence" value="ECO:0007669"/>
    <property type="project" value="UniProtKB-KW"/>
</dbReference>
<reference evidence="4" key="2">
    <citation type="submission" date="2023-04" db="EMBL/GenBank/DDBJ databases">
        <title>Paracnuella aquatica gen. nov., sp. nov., a member of the family Chitinophagaceae isolated from a hot spring.</title>
        <authorList>
            <person name="Wang C."/>
        </authorList>
    </citation>
    <scope>NUCLEOTIDE SEQUENCE</scope>
    <source>
        <strain evidence="4">LB-8</strain>
    </source>
</reference>
<evidence type="ECO:0000256" key="1">
    <source>
        <dbReference type="ARBA" id="ARBA00022676"/>
    </source>
</evidence>
<gene>
    <name evidence="4" type="ORF">OCK74_09070</name>
</gene>
<dbReference type="Pfam" id="PF04041">
    <property type="entry name" value="Glyco_hydro_130"/>
    <property type="match status" value="1"/>
</dbReference>
<dbReference type="GO" id="GO:0016787">
    <property type="term" value="F:hydrolase activity"/>
    <property type="evidence" value="ECO:0007669"/>
    <property type="project" value="UniProtKB-KW"/>
</dbReference>
<evidence type="ECO:0000256" key="2">
    <source>
        <dbReference type="ARBA" id="ARBA00022679"/>
    </source>
</evidence>
<evidence type="ECO:0000313" key="5">
    <source>
        <dbReference type="Proteomes" id="UP001155483"/>
    </source>
</evidence>
<name>A0A9X2XUG6_9BACT</name>